<protein>
    <recommendedName>
        <fullName evidence="4 15">NADH-ubiquinone oxidoreductase chain 6</fullName>
        <ecNumber evidence="3 15">7.1.1.2</ecNumber>
    </recommendedName>
</protein>
<keyword evidence="15" id="KW-0830">Ubiquinone</keyword>
<comment type="catalytic activity">
    <reaction evidence="14 15">
        <text>a ubiquinone + NADH + 5 H(+)(in) = a ubiquinol + NAD(+) + 4 H(+)(out)</text>
        <dbReference type="Rhea" id="RHEA:29091"/>
        <dbReference type="Rhea" id="RHEA-COMP:9565"/>
        <dbReference type="Rhea" id="RHEA-COMP:9566"/>
        <dbReference type="ChEBI" id="CHEBI:15378"/>
        <dbReference type="ChEBI" id="CHEBI:16389"/>
        <dbReference type="ChEBI" id="CHEBI:17976"/>
        <dbReference type="ChEBI" id="CHEBI:57540"/>
        <dbReference type="ChEBI" id="CHEBI:57945"/>
        <dbReference type="EC" id="7.1.1.2"/>
    </reaction>
</comment>
<dbReference type="Gene3D" id="1.20.120.1200">
    <property type="entry name" value="NADH-ubiquinone/plastoquinone oxidoreductase chain 6, subunit NuoJ"/>
    <property type="match status" value="1"/>
</dbReference>
<dbReference type="EC" id="7.1.1.2" evidence="3 15"/>
<feature type="transmembrane region" description="Helical" evidence="15">
    <location>
        <begin position="28"/>
        <end position="47"/>
    </location>
</feature>
<evidence type="ECO:0000256" key="9">
    <source>
        <dbReference type="ARBA" id="ARBA00022982"/>
    </source>
</evidence>
<evidence type="ECO:0000256" key="7">
    <source>
        <dbReference type="ARBA" id="ARBA00022692"/>
    </source>
</evidence>
<dbReference type="InterPro" id="IPR001457">
    <property type="entry name" value="NADH_UbQ/plastoQ_OxRdtase_su6"/>
</dbReference>
<sequence length="170" mass="18388">MYEILYYMLLCVTLLAACSVAANPSPFFGALGLVAVSLTACALLLVSGNSFLSLILFLIYLGGMLVVFAYTSALASDRYPMVWTDGDVLLKLAVCLFILTVLASLFKKEFIKNFTMGAHISFVRGDIEGISMSFTLGKVLMIMGGFVLLITLFMVLELSRGVARGTLRAV</sequence>
<organism evidence="16">
    <name type="scientific">Lythrypnus sp. AC-2023</name>
    <dbReference type="NCBI Taxonomy" id="3028465"/>
    <lineage>
        <taxon>Eukaryota</taxon>
        <taxon>Metazoa</taxon>
        <taxon>Chordata</taxon>
        <taxon>Craniata</taxon>
        <taxon>Vertebrata</taxon>
        <taxon>Euteleostomi</taxon>
        <taxon>Actinopterygii</taxon>
        <taxon>Neopterygii</taxon>
        <taxon>Teleostei</taxon>
        <taxon>Neoteleostei</taxon>
        <taxon>Acanthomorphata</taxon>
        <taxon>Gobiaria</taxon>
        <taxon>Gobiiformes</taxon>
        <taxon>Gobioidei</taxon>
        <taxon>Gobiidae</taxon>
        <taxon>Gobiinae</taxon>
        <taxon>Lythrypnus</taxon>
    </lineage>
</organism>
<dbReference type="GO" id="GO:0008137">
    <property type="term" value="F:NADH dehydrogenase (ubiquinone) activity"/>
    <property type="evidence" value="ECO:0007669"/>
    <property type="project" value="UniProtKB-UniRule"/>
</dbReference>
<gene>
    <name evidence="16" type="primary">ND6</name>
</gene>
<feature type="transmembrane region" description="Helical" evidence="15">
    <location>
        <begin position="54"/>
        <end position="76"/>
    </location>
</feature>
<feature type="transmembrane region" description="Helical" evidence="15">
    <location>
        <begin position="88"/>
        <end position="106"/>
    </location>
</feature>
<dbReference type="InterPro" id="IPR042106">
    <property type="entry name" value="Nuo/plastoQ_OxRdtase_6_NuoJ"/>
</dbReference>
<reference evidence="16" key="1">
    <citation type="submission" date="2023-09" db="EMBL/GenBank/DDBJ databases">
        <title>Mitochondrial Genomes of Fishes Derived by Genome Skimming.</title>
        <authorList>
            <person name="Bemis K."/>
            <person name="Collins A."/>
            <person name="Craine J.M."/>
            <person name="Hoban M."/>
            <person name="Leopold D.R."/>
            <person name="Meyer C."/>
            <person name="Murphy K.R."/>
            <person name="Pitassy D.E."/>
            <person name="Whitney J."/>
        </authorList>
    </citation>
    <scope>NUCLEOTIDE SEQUENCE</scope>
</reference>
<evidence type="ECO:0000256" key="13">
    <source>
        <dbReference type="ARBA" id="ARBA00023136"/>
    </source>
</evidence>
<evidence type="ECO:0000256" key="2">
    <source>
        <dbReference type="ARBA" id="ARBA00005698"/>
    </source>
</evidence>
<dbReference type="PANTHER" id="PTHR11435:SF1">
    <property type="entry name" value="NADH-UBIQUINONE OXIDOREDUCTASE CHAIN 6"/>
    <property type="match status" value="1"/>
</dbReference>
<evidence type="ECO:0000256" key="4">
    <source>
        <dbReference type="ARBA" id="ARBA00021095"/>
    </source>
</evidence>
<evidence type="ECO:0000256" key="12">
    <source>
        <dbReference type="ARBA" id="ARBA00023128"/>
    </source>
</evidence>
<accession>A0AA95Z3P1</accession>
<keyword evidence="5 15" id="KW-0813">Transport</keyword>
<evidence type="ECO:0000313" key="16">
    <source>
        <dbReference type="EMBL" id="WNH38027.1"/>
    </source>
</evidence>
<evidence type="ECO:0000256" key="8">
    <source>
        <dbReference type="ARBA" id="ARBA00022967"/>
    </source>
</evidence>
<dbReference type="EMBL" id="OR581020">
    <property type="protein sequence ID" value="WNH38027.1"/>
    <property type="molecule type" value="Genomic_DNA"/>
</dbReference>
<feature type="transmembrane region" description="Helical" evidence="15">
    <location>
        <begin position="5"/>
        <end position="22"/>
    </location>
</feature>
<dbReference type="PANTHER" id="PTHR11435">
    <property type="entry name" value="NADH UBIQUINONE OXIDOREDUCTASE SUBUNIT ND6"/>
    <property type="match status" value="1"/>
</dbReference>
<name>A0AA95Z3P1_9GOBI</name>
<evidence type="ECO:0000256" key="5">
    <source>
        <dbReference type="ARBA" id="ARBA00022448"/>
    </source>
</evidence>
<keyword evidence="10 15" id="KW-1133">Transmembrane helix</keyword>
<keyword evidence="12 15" id="KW-0496">Mitochondrion</keyword>
<dbReference type="AlphaFoldDB" id="A0AA95Z3P1"/>
<feature type="transmembrane region" description="Helical" evidence="15">
    <location>
        <begin position="139"/>
        <end position="156"/>
    </location>
</feature>
<dbReference type="InterPro" id="IPR050269">
    <property type="entry name" value="ComplexI_Subunit6"/>
</dbReference>
<keyword evidence="7 15" id="KW-0812">Transmembrane</keyword>
<geneLocation type="mitochondrion" evidence="16"/>
<keyword evidence="11 15" id="KW-0520">NAD</keyword>
<evidence type="ECO:0000256" key="15">
    <source>
        <dbReference type="RuleBase" id="RU004430"/>
    </source>
</evidence>
<dbReference type="GO" id="GO:0031966">
    <property type="term" value="C:mitochondrial membrane"/>
    <property type="evidence" value="ECO:0007669"/>
    <property type="project" value="UniProtKB-SubCell"/>
</dbReference>
<comment type="subcellular location">
    <subcellularLocation>
        <location evidence="1 15">Mitochondrion membrane</location>
        <topology evidence="1 15">Multi-pass membrane protein</topology>
    </subcellularLocation>
</comment>
<keyword evidence="8 15" id="KW-1278">Translocase</keyword>
<keyword evidence="13 15" id="KW-0472">Membrane</keyword>
<evidence type="ECO:0000256" key="11">
    <source>
        <dbReference type="ARBA" id="ARBA00023027"/>
    </source>
</evidence>
<evidence type="ECO:0000256" key="1">
    <source>
        <dbReference type="ARBA" id="ARBA00004225"/>
    </source>
</evidence>
<evidence type="ECO:0000256" key="3">
    <source>
        <dbReference type="ARBA" id="ARBA00012944"/>
    </source>
</evidence>
<evidence type="ECO:0000256" key="14">
    <source>
        <dbReference type="ARBA" id="ARBA00049551"/>
    </source>
</evidence>
<keyword evidence="6 15" id="KW-0679">Respiratory chain</keyword>
<proteinExistence type="inferred from homology"/>
<dbReference type="Pfam" id="PF00499">
    <property type="entry name" value="Oxidored_q3"/>
    <property type="match status" value="1"/>
</dbReference>
<comment type="function">
    <text evidence="15">Core subunit of the mitochondrial membrane respiratory chain NADH dehydrogenase (Complex I) which catalyzes electron transfer from NADH through the respiratory chain, using ubiquinone as an electron acceptor. Essential for the catalytic activity and assembly of complex I.</text>
</comment>
<comment type="similarity">
    <text evidence="2 15">Belongs to the complex I subunit 6 family.</text>
</comment>
<keyword evidence="9 15" id="KW-0249">Electron transport</keyword>
<evidence type="ECO:0000256" key="10">
    <source>
        <dbReference type="ARBA" id="ARBA00022989"/>
    </source>
</evidence>
<evidence type="ECO:0000256" key="6">
    <source>
        <dbReference type="ARBA" id="ARBA00022660"/>
    </source>
</evidence>